<dbReference type="InterPro" id="IPR032710">
    <property type="entry name" value="NTF2-like_dom_sf"/>
</dbReference>
<evidence type="ECO:0000313" key="2">
    <source>
        <dbReference type="Proteomes" id="UP001408356"/>
    </source>
</evidence>
<dbReference type="Pfam" id="PF07366">
    <property type="entry name" value="SnoaL"/>
    <property type="match status" value="1"/>
</dbReference>
<dbReference type="InterPro" id="IPR009959">
    <property type="entry name" value="Cyclase_SnoaL-like"/>
</dbReference>
<comment type="caution">
    <text evidence="1">The sequence shown here is derived from an EMBL/GenBank/DDBJ whole genome shotgun (WGS) entry which is preliminary data.</text>
</comment>
<accession>A0ABR2V8N3</accession>
<reference evidence="1 2" key="1">
    <citation type="journal article" date="2024" name="J. Plant Pathol.">
        <title>Sequence and assembly of the genome of Seiridium unicorne, isolate CBS 538.82, causal agent of cypress canker disease.</title>
        <authorList>
            <person name="Scali E."/>
            <person name="Rocca G.D."/>
            <person name="Danti R."/>
            <person name="Garbelotto M."/>
            <person name="Barberini S."/>
            <person name="Baroncelli R."/>
            <person name="Emiliani G."/>
        </authorList>
    </citation>
    <scope>NUCLEOTIDE SEQUENCE [LARGE SCALE GENOMIC DNA]</scope>
    <source>
        <strain evidence="1 2">BM-138-508</strain>
    </source>
</reference>
<gene>
    <name evidence="1" type="ORF">SUNI508_04168</name>
</gene>
<evidence type="ECO:0000313" key="1">
    <source>
        <dbReference type="EMBL" id="KAK9423274.1"/>
    </source>
</evidence>
<proteinExistence type="predicted"/>
<organism evidence="1 2">
    <name type="scientific">Seiridium unicorne</name>
    <dbReference type="NCBI Taxonomy" id="138068"/>
    <lineage>
        <taxon>Eukaryota</taxon>
        <taxon>Fungi</taxon>
        <taxon>Dikarya</taxon>
        <taxon>Ascomycota</taxon>
        <taxon>Pezizomycotina</taxon>
        <taxon>Sordariomycetes</taxon>
        <taxon>Xylariomycetidae</taxon>
        <taxon>Amphisphaeriales</taxon>
        <taxon>Sporocadaceae</taxon>
        <taxon>Seiridium</taxon>
    </lineage>
</organism>
<name>A0ABR2V8N3_9PEZI</name>
<dbReference type="Gene3D" id="3.10.450.50">
    <property type="match status" value="1"/>
</dbReference>
<protein>
    <recommendedName>
        <fullName evidence="3">SnoaL-like polyketide cyclase</fullName>
    </recommendedName>
</protein>
<dbReference type="EMBL" id="JARVKF010000079">
    <property type="protein sequence ID" value="KAK9423274.1"/>
    <property type="molecule type" value="Genomic_DNA"/>
</dbReference>
<sequence>MAAELEAIYRRWAGLDDALAEAKEYIHPDRKDGGADILPLGNTGPVVKQLRALGRDDGAEDVSTFLDVVIADPDEKCIAARLYTQTNAAGAFAEAVGLPTTGEPFRVFSHELVWFRDDKVYDILTLIGMNEPPQRLSPSDTISASHRLELGTKKLANGELKSFYHSYIDAINVDLSEAALANFVHAEVTHNGQHLSLAQYVDLISESSSAFDNMIAHIYTVVANKEKQCIAARIEWAGTLVKPLRGVEPNGRSVQFTEIVFYGLESGKFVRVWSVVDWDMFKAQMMDPVEEQAGNSKK</sequence>
<evidence type="ECO:0008006" key="3">
    <source>
        <dbReference type="Google" id="ProtNLM"/>
    </source>
</evidence>
<dbReference type="Proteomes" id="UP001408356">
    <property type="component" value="Unassembled WGS sequence"/>
</dbReference>
<dbReference type="SUPFAM" id="SSF54427">
    <property type="entry name" value="NTF2-like"/>
    <property type="match status" value="1"/>
</dbReference>
<keyword evidence="2" id="KW-1185">Reference proteome</keyword>